<organism evidence="9 10">
    <name type="scientific">Azospirillum brasilense</name>
    <dbReference type="NCBI Taxonomy" id="192"/>
    <lineage>
        <taxon>Bacteria</taxon>
        <taxon>Pseudomonadati</taxon>
        <taxon>Pseudomonadota</taxon>
        <taxon>Alphaproteobacteria</taxon>
        <taxon>Rhodospirillales</taxon>
        <taxon>Azospirillaceae</taxon>
        <taxon>Azospirillum</taxon>
    </lineage>
</organism>
<sequence length="163" mass="16653">MDLSTAIPVWDIAARLAAAAVCGAALGLDREIRGKAAGLRTHTLVAISAAVTTLVALELYWGMAGKGTGGGDMDPTRVIQGIAQAIGFISAGVMFRAGTTVRGATTAALIWMAGALGIACGAGFYVLAGMALALCLAVTIVFSYALRWMPEPAKPANSIKRED</sequence>
<dbReference type="PRINTS" id="PR01837">
    <property type="entry name" value="MGTCSAPBPROT"/>
</dbReference>
<dbReference type="EMBL" id="CP032330">
    <property type="protein sequence ID" value="QCO02917.1"/>
    <property type="molecule type" value="Genomic_DNA"/>
</dbReference>
<evidence type="ECO:0000313" key="9">
    <source>
        <dbReference type="EMBL" id="QCO02917.1"/>
    </source>
</evidence>
<evidence type="ECO:0000256" key="1">
    <source>
        <dbReference type="ARBA" id="ARBA00004651"/>
    </source>
</evidence>
<dbReference type="GO" id="GO:0005886">
    <property type="term" value="C:plasma membrane"/>
    <property type="evidence" value="ECO:0007669"/>
    <property type="project" value="UniProtKB-SubCell"/>
</dbReference>
<evidence type="ECO:0000256" key="2">
    <source>
        <dbReference type="ARBA" id="ARBA00009298"/>
    </source>
</evidence>
<dbReference type="PANTHER" id="PTHR33778">
    <property type="entry name" value="PROTEIN MGTC"/>
    <property type="match status" value="1"/>
</dbReference>
<evidence type="ECO:0000256" key="5">
    <source>
        <dbReference type="ARBA" id="ARBA00022989"/>
    </source>
</evidence>
<dbReference type="PANTHER" id="PTHR33778:SF1">
    <property type="entry name" value="MAGNESIUM TRANSPORTER YHID-RELATED"/>
    <property type="match status" value="1"/>
</dbReference>
<evidence type="ECO:0000256" key="6">
    <source>
        <dbReference type="ARBA" id="ARBA00023136"/>
    </source>
</evidence>
<protein>
    <recommendedName>
        <fullName evidence="7">Protein MgtC</fullName>
    </recommendedName>
</protein>
<dbReference type="InterPro" id="IPR049177">
    <property type="entry name" value="MgtC_SapB_SrpB_YhiD_N"/>
</dbReference>
<gene>
    <name evidence="9" type="ORF">D3867_13405</name>
</gene>
<evidence type="ECO:0000256" key="4">
    <source>
        <dbReference type="ARBA" id="ARBA00022692"/>
    </source>
</evidence>
<evidence type="ECO:0000256" key="3">
    <source>
        <dbReference type="ARBA" id="ARBA00022475"/>
    </source>
</evidence>
<reference evidence="9 10" key="1">
    <citation type="submission" date="2018-09" db="EMBL/GenBank/DDBJ databases">
        <title>Whole genome based analysis of evolution and adaptive divergence in Indian and Brazilian strains of Azospirillum brasilense.</title>
        <authorList>
            <person name="Singh C."/>
            <person name="Tripathi A.K."/>
        </authorList>
    </citation>
    <scope>NUCLEOTIDE SEQUENCE [LARGE SCALE GENOMIC DNA]</scope>
    <source>
        <strain evidence="9 10">MTCC4036</strain>
    </source>
</reference>
<proteinExistence type="inferred from homology"/>
<feature type="transmembrane region" description="Helical" evidence="7">
    <location>
        <begin position="12"/>
        <end position="29"/>
    </location>
</feature>
<accession>A0A4D8PYA9</accession>
<keyword evidence="4 7" id="KW-0812">Transmembrane</keyword>
<keyword evidence="7" id="KW-0997">Cell inner membrane</keyword>
<dbReference type="Proteomes" id="UP000298596">
    <property type="component" value="Chromosome"/>
</dbReference>
<feature type="transmembrane region" description="Helical" evidence="7">
    <location>
        <begin position="109"/>
        <end position="142"/>
    </location>
</feature>
<evidence type="ECO:0000256" key="7">
    <source>
        <dbReference type="RuleBase" id="RU365041"/>
    </source>
</evidence>
<dbReference type="Pfam" id="PF02308">
    <property type="entry name" value="MgtC"/>
    <property type="match status" value="1"/>
</dbReference>
<keyword evidence="3" id="KW-1003">Cell membrane</keyword>
<feature type="transmembrane region" description="Helical" evidence="7">
    <location>
        <begin position="41"/>
        <end position="63"/>
    </location>
</feature>
<comment type="subcellular location">
    <subcellularLocation>
        <location evidence="7">Cell inner membrane</location>
        <topology evidence="7">Multi-pass membrane protein</topology>
    </subcellularLocation>
    <subcellularLocation>
        <location evidence="1">Cell membrane</location>
        <topology evidence="1">Multi-pass membrane protein</topology>
    </subcellularLocation>
</comment>
<evidence type="ECO:0000259" key="8">
    <source>
        <dbReference type="Pfam" id="PF02308"/>
    </source>
</evidence>
<comment type="similarity">
    <text evidence="2 7">Belongs to the MgtC/SapB family.</text>
</comment>
<dbReference type="AlphaFoldDB" id="A0A4D8PYA9"/>
<keyword evidence="5 7" id="KW-1133">Transmembrane helix</keyword>
<evidence type="ECO:0000313" key="10">
    <source>
        <dbReference type="Proteomes" id="UP000298596"/>
    </source>
</evidence>
<feature type="transmembrane region" description="Helical" evidence="7">
    <location>
        <begin position="78"/>
        <end position="97"/>
    </location>
</feature>
<feature type="domain" description="MgtC/SapB/SrpB/YhiD N-terminal" evidence="8">
    <location>
        <begin position="16"/>
        <end position="143"/>
    </location>
</feature>
<keyword evidence="6 7" id="KW-0472">Membrane</keyword>
<name>A0A4D8PYA9_AZOBR</name>
<dbReference type="InterPro" id="IPR003416">
    <property type="entry name" value="MgtC/SapB/SrpB/YhiD_fam"/>
</dbReference>